<proteinExistence type="predicted"/>
<dbReference type="Proteomes" id="UP000198704">
    <property type="component" value="Unassembled WGS sequence"/>
</dbReference>
<reference evidence="2" key="1">
    <citation type="submission" date="2016-10" db="EMBL/GenBank/DDBJ databases">
        <authorList>
            <person name="Varghese N."/>
            <person name="Submissions S."/>
        </authorList>
    </citation>
    <scope>NUCLEOTIDE SEQUENCE [LARGE SCALE GENOMIC DNA]</scope>
    <source>
        <strain evidence="2">BL47</strain>
    </source>
</reference>
<evidence type="ECO:0000313" key="2">
    <source>
        <dbReference type="Proteomes" id="UP000198704"/>
    </source>
</evidence>
<dbReference type="STRING" id="582672.SAMN05216360_12452"/>
<accession>A0A1H0K1Z9</accession>
<dbReference type="OrthoDB" id="9807959at2"/>
<sequence>MLKYPVVLTPDDDGTLLVTCPDLPEVTTFGTDEADALAHGADAVATALKGRITARQPTPSPGAPTGHAVALSALTALKLELYRAMQDSGIRKADLVRRLQVHPPQVDRLLDLDHESHLDQIEAALAACGREIVVTTQAA</sequence>
<protein>
    <submittedName>
        <fullName evidence="1">Antitoxin HicB</fullName>
    </submittedName>
</protein>
<dbReference type="SUPFAM" id="SSF143100">
    <property type="entry name" value="TTHA1013/TTHA0281-like"/>
    <property type="match status" value="1"/>
</dbReference>
<gene>
    <name evidence="1" type="ORF">SAMN05216360_12452</name>
</gene>
<dbReference type="RefSeq" id="WP_091722119.1">
    <property type="nucleotide sequence ID" value="NZ_FNHS01000024.1"/>
</dbReference>
<dbReference type="AlphaFoldDB" id="A0A1H0K1Z9"/>
<dbReference type="InterPro" id="IPR035069">
    <property type="entry name" value="TTHA1013/TTHA0281-like"/>
</dbReference>
<name>A0A1H0K1Z9_9HYPH</name>
<evidence type="ECO:0000313" key="1">
    <source>
        <dbReference type="EMBL" id="SDO49840.1"/>
    </source>
</evidence>
<dbReference type="Gene3D" id="3.30.160.250">
    <property type="match status" value="1"/>
</dbReference>
<keyword evidence="2" id="KW-1185">Reference proteome</keyword>
<dbReference type="EMBL" id="FNHS01000024">
    <property type="protein sequence ID" value="SDO49840.1"/>
    <property type="molecule type" value="Genomic_DNA"/>
</dbReference>
<organism evidence="1 2">
    <name type="scientific">Methylobacterium phyllostachyos</name>
    <dbReference type="NCBI Taxonomy" id="582672"/>
    <lineage>
        <taxon>Bacteria</taxon>
        <taxon>Pseudomonadati</taxon>
        <taxon>Pseudomonadota</taxon>
        <taxon>Alphaproteobacteria</taxon>
        <taxon>Hyphomicrobiales</taxon>
        <taxon>Methylobacteriaceae</taxon>
        <taxon>Methylobacterium</taxon>
    </lineage>
</organism>